<comment type="subcellular location">
    <subcellularLocation>
        <location evidence="1">Membrane</location>
        <topology evidence="1">Multi-pass membrane protein</topology>
    </subcellularLocation>
</comment>
<dbReference type="PRINTS" id="PR00164">
    <property type="entry name" value="ABC2TRNSPORT"/>
</dbReference>
<evidence type="ECO:0000256" key="3">
    <source>
        <dbReference type="ARBA" id="ARBA00022989"/>
    </source>
</evidence>
<dbReference type="InterPro" id="IPR000412">
    <property type="entry name" value="ABC_2_transport"/>
</dbReference>
<keyword evidence="3 6" id="KW-1133">Transmembrane helix</keyword>
<keyword evidence="9" id="KW-1185">Reference proteome</keyword>
<feature type="compositionally biased region" description="Low complexity" evidence="5">
    <location>
        <begin position="13"/>
        <end position="22"/>
    </location>
</feature>
<dbReference type="PANTHER" id="PTHR43332">
    <property type="entry name" value="INNER MEMBRANE TRANSPORT PERMEASE YADH-RELATED"/>
    <property type="match status" value="1"/>
</dbReference>
<feature type="transmembrane region" description="Helical" evidence="6">
    <location>
        <begin position="174"/>
        <end position="197"/>
    </location>
</feature>
<name>A0A1G7Q1Z8_9EURY</name>
<accession>A0A1G7Q1Z8</accession>
<gene>
    <name evidence="8" type="ORF">SAMN05216218_111126</name>
</gene>
<organism evidence="8 9">
    <name type="scientific">Halorientalis regularis</name>
    <dbReference type="NCBI Taxonomy" id="660518"/>
    <lineage>
        <taxon>Archaea</taxon>
        <taxon>Methanobacteriati</taxon>
        <taxon>Methanobacteriota</taxon>
        <taxon>Stenosarchaea group</taxon>
        <taxon>Halobacteria</taxon>
        <taxon>Halobacteriales</taxon>
        <taxon>Haloarculaceae</taxon>
        <taxon>Halorientalis</taxon>
    </lineage>
</organism>
<dbReference type="PANTHER" id="PTHR43332:SF1">
    <property type="entry name" value="TRANSPORT PERMEASE PROTEIN"/>
    <property type="match status" value="1"/>
</dbReference>
<evidence type="ECO:0000256" key="5">
    <source>
        <dbReference type="SAM" id="MobiDB-lite"/>
    </source>
</evidence>
<dbReference type="AlphaFoldDB" id="A0A1G7Q1Z8"/>
<feature type="transmembrane region" description="Helical" evidence="6">
    <location>
        <begin position="90"/>
        <end position="110"/>
    </location>
</feature>
<feature type="region of interest" description="Disordered" evidence="5">
    <location>
        <begin position="1"/>
        <end position="22"/>
    </location>
</feature>
<feature type="transmembrane region" description="Helical" evidence="6">
    <location>
        <begin position="58"/>
        <end position="78"/>
    </location>
</feature>
<feature type="transmembrane region" description="Helical" evidence="6">
    <location>
        <begin position="140"/>
        <end position="165"/>
    </location>
</feature>
<dbReference type="PIRSF" id="PIRSF006648">
    <property type="entry name" value="DrrB"/>
    <property type="match status" value="1"/>
</dbReference>
<evidence type="ECO:0000256" key="6">
    <source>
        <dbReference type="SAM" id="Phobius"/>
    </source>
</evidence>
<dbReference type="GO" id="GO:0043190">
    <property type="term" value="C:ATP-binding cassette (ABC) transporter complex"/>
    <property type="evidence" value="ECO:0007669"/>
    <property type="project" value="InterPro"/>
</dbReference>
<feature type="transmembrane region" description="Helical" evidence="6">
    <location>
        <begin position="203"/>
        <end position="223"/>
    </location>
</feature>
<evidence type="ECO:0000256" key="2">
    <source>
        <dbReference type="ARBA" id="ARBA00022692"/>
    </source>
</evidence>
<dbReference type="RefSeq" id="WP_092693720.1">
    <property type="nucleotide sequence ID" value="NZ_FNBK01000011.1"/>
</dbReference>
<sequence>MNGDDEVGVASDGGNAATEGATTATASPGLLDRLLPTGFRTLFHREVLRFVRRPRNTFLPPAITNVLYFSVFGVILGGRIDSFVLDGREIEYIAFILPGLIVLGAISNAFENSSFSIFHGRWNEYIHEVLTSPLPYTSMVLAYILSSALRGLVVGIIIGLIGLLFTSVPVARPLYLVAFMLVICLLFASFGVVGGLWARDFDYLTVLNQFILRPLVFFGGVFYSLDALEGIAYTVSLFNPMVYMVNGVRYGFFGAAELPPNESLAVLSVLTLAVVALDVELFRRGYGLVD</sequence>
<evidence type="ECO:0000256" key="4">
    <source>
        <dbReference type="ARBA" id="ARBA00023136"/>
    </source>
</evidence>
<evidence type="ECO:0000313" key="8">
    <source>
        <dbReference type="EMBL" id="SDF92493.1"/>
    </source>
</evidence>
<dbReference type="Pfam" id="PF01061">
    <property type="entry name" value="ABC2_membrane"/>
    <property type="match status" value="1"/>
</dbReference>
<evidence type="ECO:0000313" key="9">
    <source>
        <dbReference type="Proteomes" id="UP000199076"/>
    </source>
</evidence>
<reference evidence="9" key="1">
    <citation type="submission" date="2016-10" db="EMBL/GenBank/DDBJ databases">
        <authorList>
            <person name="Varghese N."/>
            <person name="Submissions S."/>
        </authorList>
    </citation>
    <scope>NUCLEOTIDE SEQUENCE [LARGE SCALE GENOMIC DNA]</scope>
    <source>
        <strain evidence="9">IBRC-M 10760</strain>
    </source>
</reference>
<dbReference type="Proteomes" id="UP000199076">
    <property type="component" value="Unassembled WGS sequence"/>
</dbReference>
<feature type="domain" description="ABC transmembrane type-2" evidence="7">
    <location>
        <begin position="52"/>
        <end position="285"/>
    </location>
</feature>
<keyword evidence="4 6" id="KW-0472">Membrane</keyword>
<dbReference type="STRING" id="660518.SAMN05216218_111126"/>
<dbReference type="EMBL" id="FNBK01000011">
    <property type="protein sequence ID" value="SDF92493.1"/>
    <property type="molecule type" value="Genomic_DNA"/>
</dbReference>
<dbReference type="PROSITE" id="PS51012">
    <property type="entry name" value="ABC_TM2"/>
    <property type="match status" value="1"/>
</dbReference>
<dbReference type="InterPro" id="IPR013525">
    <property type="entry name" value="ABC2_TM"/>
</dbReference>
<evidence type="ECO:0000259" key="7">
    <source>
        <dbReference type="PROSITE" id="PS51012"/>
    </source>
</evidence>
<dbReference type="OrthoDB" id="147058at2157"/>
<protein>
    <submittedName>
        <fullName evidence="8">ABC-2 type transport system permease protein</fullName>
    </submittedName>
</protein>
<evidence type="ECO:0000256" key="1">
    <source>
        <dbReference type="ARBA" id="ARBA00004141"/>
    </source>
</evidence>
<dbReference type="GO" id="GO:0140359">
    <property type="term" value="F:ABC-type transporter activity"/>
    <property type="evidence" value="ECO:0007669"/>
    <property type="project" value="InterPro"/>
</dbReference>
<dbReference type="InterPro" id="IPR052522">
    <property type="entry name" value="ABC-2_transport_permease"/>
</dbReference>
<proteinExistence type="predicted"/>
<dbReference type="InterPro" id="IPR047817">
    <property type="entry name" value="ABC2_TM_bact-type"/>
</dbReference>
<keyword evidence="2 6" id="KW-0812">Transmembrane</keyword>